<dbReference type="EMBL" id="JAETXX010000009">
    <property type="protein sequence ID" value="MCF8715750.1"/>
    <property type="molecule type" value="Genomic_DNA"/>
</dbReference>
<feature type="repeat" description="TPR" evidence="3">
    <location>
        <begin position="227"/>
        <end position="260"/>
    </location>
</feature>
<reference evidence="5 6" key="1">
    <citation type="submission" date="2021-01" db="EMBL/GenBank/DDBJ databases">
        <title>Genome sequencing of Joostella atrarenae M1-2 (= KCTC 23194).</title>
        <authorList>
            <person name="Zakaria M.R."/>
            <person name="Lam M.Q."/>
            <person name="Chong C.S."/>
        </authorList>
    </citation>
    <scope>NUCLEOTIDE SEQUENCE [LARGE SCALE GENOMIC DNA]</scope>
    <source>
        <strain evidence="5 6">M1-2</strain>
    </source>
</reference>
<dbReference type="PROSITE" id="PS50293">
    <property type="entry name" value="TPR_REGION"/>
    <property type="match status" value="1"/>
</dbReference>
<dbReference type="PANTHER" id="PTHR45586:SF1">
    <property type="entry name" value="LIPOPOLYSACCHARIDE ASSEMBLY PROTEIN B"/>
    <property type="match status" value="1"/>
</dbReference>
<evidence type="ECO:0000313" key="6">
    <source>
        <dbReference type="Proteomes" id="UP000829517"/>
    </source>
</evidence>
<comment type="caution">
    <text evidence="5">The sequence shown here is derived from an EMBL/GenBank/DDBJ whole genome shotgun (WGS) entry which is preliminary data.</text>
</comment>
<dbReference type="Pfam" id="PF00515">
    <property type="entry name" value="TPR_1"/>
    <property type="match status" value="1"/>
</dbReference>
<proteinExistence type="predicted"/>
<name>A0ABS9J5P3_9FLAO</name>
<dbReference type="PROSITE" id="PS50005">
    <property type="entry name" value="TPR"/>
    <property type="match status" value="2"/>
</dbReference>
<keyword evidence="2 3" id="KW-0802">TPR repeat</keyword>
<keyword evidence="1" id="KW-0677">Repeat</keyword>
<organism evidence="5 6">
    <name type="scientific">Joostella atrarenae</name>
    <dbReference type="NCBI Taxonomy" id="679257"/>
    <lineage>
        <taxon>Bacteria</taxon>
        <taxon>Pseudomonadati</taxon>
        <taxon>Bacteroidota</taxon>
        <taxon>Flavobacteriia</taxon>
        <taxon>Flavobacteriales</taxon>
        <taxon>Flavobacteriaceae</taxon>
        <taxon>Joostella</taxon>
    </lineage>
</organism>
<keyword evidence="6" id="KW-1185">Reference proteome</keyword>
<sequence length="423" mass="46974">MKKQVLLASAILASSFAVAQKSELRDAEKALDNGSAAEAKTTLQSLSSTIESADDKYKAEYYFLTGKTYADLAKKGGADADYEKAVASLNELIAFEKEYKTKYTDDAKEILNNLSGDIVNAAVEDNKNENFAGAANKLHMAYEMTDNEDYLYFAASSAVNGGEYDTALSYYEKLKELGYTGESTAYMAVNKETGEVENLGSEQNRDLMVKTGEYSDPTEEKTESRMPEIVKNIALIYNEKGETEKAAAAIKDARAANPDDINLLLTEANMYIKMGDKAKFQSLMEEAIQKDPKNPTLYYNLGVILAEQGNKEKAKEYYEKALELDPENENVYLNMSSLILSGEREMVEEMNGLGNSAADNKRYDELKAEREAIYKSAVPYLEKLLTVNPNNVDAIRTLMNIYGTIGEQAKFTEMKEKLAALEQ</sequence>
<keyword evidence="4" id="KW-0732">Signal</keyword>
<dbReference type="SUPFAM" id="SSF48452">
    <property type="entry name" value="TPR-like"/>
    <property type="match status" value="1"/>
</dbReference>
<evidence type="ECO:0000256" key="1">
    <source>
        <dbReference type="ARBA" id="ARBA00022737"/>
    </source>
</evidence>
<evidence type="ECO:0000256" key="2">
    <source>
        <dbReference type="ARBA" id="ARBA00022803"/>
    </source>
</evidence>
<evidence type="ECO:0000256" key="3">
    <source>
        <dbReference type="PROSITE-ProRule" id="PRU00339"/>
    </source>
</evidence>
<dbReference type="InterPro" id="IPR019734">
    <property type="entry name" value="TPR_rpt"/>
</dbReference>
<accession>A0ABS9J5P3</accession>
<dbReference type="Gene3D" id="1.25.40.10">
    <property type="entry name" value="Tetratricopeptide repeat domain"/>
    <property type="match status" value="1"/>
</dbReference>
<dbReference type="Proteomes" id="UP000829517">
    <property type="component" value="Unassembled WGS sequence"/>
</dbReference>
<dbReference type="SMART" id="SM00028">
    <property type="entry name" value="TPR"/>
    <property type="match status" value="6"/>
</dbReference>
<gene>
    <name evidence="5" type="ORF">JM658_13020</name>
</gene>
<evidence type="ECO:0000313" key="5">
    <source>
        <dbReference type="EMBL" id="MCF8715750.1"/>
    </source>
</evidence>
<dbReference type="RefSeq" id="WP_236959713.1">
    <property type="nucleotide sequence ID" value="NZ_JAETXX010000009.1"/>
</dbReference>
<dbReference type="PANTHER" id="PTHR45586">
    <property type="entry name" value="TPR REPEAT-CONTAINING PROTEIN PA4667"/>
    <property type="match status" value="1"/>
</dbReference>
<dbReference type="InterPro" id="IPR011990">
    <property type="entry name" value="TPR-like_helical_dom_sf"/>
</dbReference>
<feature type="repeat" description="TPR" evidence="3">
    <location>
        <begin position="295"/>
        <end position="328"/>
    </location>
</feature>
<feature type="chain" id="PRO_5046623689" evidence="4">
    <location>
        <begin position="20"/>
        <end position="423"/>
    </location>
</feature>
<dbReference type="InterPro" id="IPR051012">
    <property type="entry name" value="CellSynth/LPSAsmb/PSIAsmb"/>
</dbReference>
<protein>
    <submittedName>
        <fullName evidence="5">Tetratricopeptide repeat protein</fullName>
    </submittedName>
</protein>
<feature type="signal peptide" evidence="4">
    <location>
        <begin position="1"/>
        <end position="19"/>
    </location>
</feature>
<evidence type="ECO:0000256" key="4">
    <source>
        <dbReference type="SAM" id="SignalP"/>
    </source>
</evidence>